<keyword evidence="3" id="KW-1185">Reference proteome</keyword>
<sequence>MRRRSCKSLKKQHVPTRDGRCARNSGDTARSGTRAANRRDSAVGGRVARQPVWICIVEKLKHMKAQIESLGSVNMSSLLIFDDVSVLERLGVESSTVLSDGLLLALFALKTNAFRAMSCKTDFIIHLAPIGLGFGKDVTGQVLPLLLHCFCFFSQLLLSKLSLGLRYTPMKPAKNAKK</sequence>
<dbReference type="WBParaSite" id="HPBE_0000208101-mRNA-1">
    <property type="protein sequence ID" value="HPBE_0000208101-mRNA-1"/>
    <property type="gene ID" value="HPBE_0000208101"/>
</dbReference>
<evidence type="ECO:0000256" key="1">
    <source>
        <dbReference type="SAM" id="MobiDB-lite"/>
    </source>
</evidence>
<organism evidence="3 4">
    <name type="scientific">Heligmosomoides polygyrus</name>
    <name type="common">Parasitic roundworm</name>
    <dbReference type="NCBI Taxonomy" id="6339"/>
    <lineage>
        <taxon>Eukaryota</taxon>
        <taxon>Metazoa</taxon>
        <taxon>Ecdysozoa</taxon>
        <taxon>Nematoda</taxon>
        <taxon>Chromadorea</taxon>
        <taxon>Rhabditida</taxon>
        <taxon>Rhabditina</taxon>
        <taxon>Rhabditomorpha</taxon>
        <taxon>Strongyloidea</taxon>
        <taxon>Heligmosomidae</taxon>
        <taxon>Heligmosomoides</taxon>
    </lineage>
</organism>
<protein>
    <submittedName>
        <fullName evidence="2 4">Uncharacterized protein</fullName>
    </submittedName>
</protein>
<reference evidence="2 3" key="1">
    <citation type="submission" date="2018-11" db="EMBL/GenBank/DDBJ databases">
        <authorList>
            <consortium name="Pathogen Informatics"/>
        </authorList>
    </citation>
    <scope>NUCLEOTIDE SEQUENCE [LARGE SCALE GENOMIC DNA]</scope>
</reference>
<dbReference type="Proteomes" id="UP000050761">
    <property type="component" value="Unassembled WGS sequence"/>
</dbReference>
<accession>A0A3P7UR51</accession>
<dbReference type="EMBL" id="UZAH01002766">
    <property type="protein sequence ID" value="VDO22973.1"/>
    <property type="molecule type" value="Genomic_DNA"/>
</dbReference>
<evidence type="ECO:0000313" key="2">
    <source>
        <dbReference type="EMBL" id="VDO22973.1"/>
    </source>
</evidence>
<name>A0A183F7D9_HELPZ</name>
<proteinExistence type="predicted"/>
<evidence type="ECO:0000313" key="4">
    <source>
        <dbReference type="WBParaSite" id="HPBE_0000208101-mRNA-1"/>
    </source>
</evidence>
<gene>
    <name evidence="2" type="ORF">HPBE_LOCUS2082</name>
</gene>
<evidence type="ECO:0000313" key="3">
    <source>
        <dbReference type="Proteomes" id="UP000050761"/>
    </source>
</evidence>
<reference evidence="4" key="2">
    <citation type="submission" date="2019-09" db="UniProtKB">
        <authorList>
            <consortium name="WormBaseParasite"/>
        </authorList>
    </citation>
    <scope>IDENTIFICATION</scope>
</reference>
<dbReference type="OrthoDB" id="9995306at2759"/>
<feature type="compositionally biased region" description="Basic residues" evidence="1">
    <location>
        <begin position="1"/>
        <end position="14"/>
    </location>
</feature>
<accession>A0A183F7D9</accession>
<dbReference type="AlphaFoldDB" id="A0A183F7D9"/>
<feature type="region of interest" description="Disordered" evidence="1">
    <location>
        <begin position="1"/>
        <end position="42"/>
    </location>
</feature>